<keyword evidence="1" id="KW-1133">Transmembrane helix</keyword>
<gene>
    <name evidence="2" type="ORF">DM558_02365</name>
</gene>
<evidence type="ECO:0000256" key="1">
    <source>
        <dbReference type="SAM" id="Phobius"/>
    </source>
</evidence>
<keyword evidence="3" id="KW-1185">Reference proteome</keyword>
<dbReference type="AlphaFoldDB" id="A0A3S9XBF6"/>
<feature type="transmembrane region" description="Helical" evidence="1">
    <location>
        <begin position="77"/>
        <end position="95"/>
    </location>
</feature>
<name>A0A3S9XBF6_9GAMM</name>
<protein>
    <submittedName>
        <fullName evidence="2">Iron transporter</fullName>
    </submittedName>
</protein>
<dbReference type="EMBL" id="CP029822">
    <property type="protein sequence ID" value="AZS49691.1"/>
    <property type="molecule type" value="Genomic_DNA"/>
</dbReference>
<dbReference type="Proteomes" id="UP000273143">
    <property type="component" value="Chromosome"/>
</dbReference>
<feature type="transmembrane region" description="Helical" evidence="1">
    <location>
        <begin position="21"/>
        <end position="43"/>
    </location>
</feature>
<organism evidence="2 3">
    <name type="scientific">Entomomonas moraniae</name>
    <dbReference type="NCBI Taxonomy" id="2213226"/>
    <lineage>
        <taxon>Bacteria</taxon>
        <taxon>Pseudomonadati</taxon>
        <taxon>Pseudomonadota</taxon>
        <taxon>Gammaproteobacteria</taxon>
        <taxon>Pseudomonadales</taxon>
        <taxon>Pseudomonadaceae</taxon>
        <taxon>Entomomonas</taxon>
    </lineage>
</organism>
<accession>A0A3S9XBF6</accession>
<dbReference type="PROSITE" id="PS51257">
    <property type="entry name" value="PROKAR_LIPOPROTEIN"/>
    <property type="match status" value="1"/>
</dbReference>
<feature type="transmembrane region" description="Helical" evidence="1">
    <location>
        <begin position="49"/>
        <end position="70"/>
    </location>
</feature>
<dbReference type="KEGG" id="emo:DM558_02365"/>
<keyword evidence="1" id="KW-0472">Membrane</keyword>
<dbReference type="RefSeq" id="WP_109703230.1">
    <property type="nucleotide sequence ID" value="NZ_CP029822.1"/>
</dbReference>
<sequence>MKPLQGQTMLKYRLAVAIRCLIASAGGYTLSVACNLFLAFYLPLPKAEAVIAANLLSIIIFCCVVCWVFSVASNTKAFIITFILSVLLFLLVYIHS</sequence>
<reference evidence="3" key="1">
    <citation type="submission" date="2018-06" db="EMBL/GenBank/DDBJ databases">
        <title>Complete genome of Pseudomonas insecticola strain QZS01.</title>
        <authorList>
            <person name="Wang J."/>
            <person name="Su Q."/>
        </authorList>
    </citation>
    <scope>NUCLEOTIDE SEQUENCE [LARGE SCALE GENOMIC DNA]</scope>
    <source>
        <strain evidence="3">QZS01</strain>
    </source>
</reference>
<evidence type="ECO:0000313" key="3">
    <source>
        <dbReference type="Proteomes" id="UP000273143"/>
    </source>
</evidence>
<evidence type="ECO:0000313" key="2">
    <source>
        <dbReference type="EMBL" id="AZS49691.1"/>
    </source>
</evidence>
<keyword evidence="1" id="KW-0812">Transmembrane</keyword>
<proteinExistence type="predicted"/>